<feature type="transmembrane region" description="Helical" evidence="1">
    <location>
        <begin position="15"/>
        <end position="36"/>
    </location>
</feature>
<protein>
    <submittedName>
        <fullName evidence="2">Uncharacterized protein</fullName>
    </submittedName>
</protein>
<accession>A0ABT6Y3Y4</accession>
<gene>
    <name evidence="2" type="ORF">QM524_03020</name>
</gene>
<dbReference type="RefSeq" id="WP_283343426.1">
    <property type="nucleotide sequence ID" value="NZ_JASHIF010000002.1"/>
</dbReference>
<keyword evidence="1" id="KW-0812">Transmembrane</keyword>
<feature type="transmembrane region" description="Helical" evidence="1">
    <location>
        <begin position="169"/>
        <end position="198"/>
    </location>
</feature>
<evidence type="ECO:0000313" key="3">
    <source>
        <dbReference type="Proteomes" id="UP001236507"/>
    </source>
</evidence>
<dbReference type="EMBL" id="JASHIF010000002">
    <property type="protein sequence ID" value="MDI9858174.1"/>
    <property type="molecule type" value="Genomic_DNA"/>
</dbReference>
<reference evidence="2 3" key="1">
    <citation type="submission" date="2023-05" db="EMBL/GenBank/DDBJ databases">
        <title>Novel species of genus Flectobacillus isolated from stream in China.</title>
        <authorList>
            <person name="Lu H."/>
        </authorList>
    </citation>
    <scope>NUCLEOTIDE SEQUENCE [LARGE SCALE GENOMIC DNA]</scope>
    <source>
        <strain evidence="2 3">KCTC 42575</strain>
    </source>
</reference>
<evidence type="ECO:0000313" key="2">
    <source>
        <dbReference type="EMBL" id="MDI9858174.1"/>
    </source>
</evidence>
<feature type="transmembrane region" description="Helical" evidence="1">
    <location>
        <begin position="42"/>
        <end position="66"/>
    </location>
</feature>
<keyword evidence="1" id="KW-0472">Membrane</keyword>
<organism evidence="2 3">
    <name type="scientific">Flectobacillus roseus</name>
    <dbReference type="NCBI Taxonomy" id="502259"/>
    <lineage>
        <taxon>Bacteria</taxon>
        <taxon>Pseudomonadati</taxon>
        <taxon>Bacteroidota</taxon>
        <taxon>Cytophagia</taxon>
        <taxon>Cytophagales</taxon>
        <taxon>Flectobacillaceae</taxon>
        <taxon>Flectobacillus</taxon>
    </lineage>
</organism>
<name>A0ABT6Y3Y4_9BACT</name>
<keyword evidence="1" id="KW-1133">Transmembrane helix</keyword>
<comment type="caution">
    <text evidence="2">The sequence shown here is derived from an EMBL/GenBank/DDBJ whole genome shotgun (WGS) entry which is preliminary data.</text>
</comment>
<keyword evidence="3" id="KW-1185">Reference proteome</keyword>
<evidence type="ECO:0000256" key="1">
    <source>
        <dbReference type="SAM" id="Phobius"/>
    </source>
</evidence>
<dbReference type="Proteomes" id="UP001236507">
    <property type="component" value="Unassembled WGS sequence"/>
</dbReference>
<sequence length="200" mass="23477">MTEREIIIYKTRPKLILLSITLCGFAWFQLLSILIIKSVNTQFGVLSISFIICFETLSLTALYYFLTMRGIKLSGKTLCVYHLYLPMREEFTFEEIRSLHQTKEKVIINEGVLSKSGYNFYHITTIILLKNDKVIKLYSIGEMDFKELNQTFQRLRRGEGKIKVQKRHIFLYLLDNLHDVFMTIFFLFITIGLGYALLFG</sequence>
<proteinExistence type="predicted"/>